<proteinExistence type="predicted"/>
<dbReference type="InterPro" id="IPR009097">
    <property type="entry name" value="Cyclic_Pdiesterase"/>
</dbReference>
<accession>A0A5K8A6V0</accession>
<gene>
    <name evidence="1" type="ORF">DSCOOX_06610</name>
    <name evidence="2" type="ORF">DSCOOX_13560</name>
</gene>
<protein>
    <recommendedName>
        <fullName evidence="4">DUF1868 domain-containing protein</fullName>
    </recommendedName>
</protein>
<dbReference type="Gene3D" id="3.90.1140.10">
    <property type="entry name" value="Cyclic phosphodiesterase"/>
    <property type="match status" value="1"/>
</dbReference>
<evidence type="ECO:0008006" key="4">
    <source>
        <dbReference type="Google" id="ProtNLM"/>
    </source>
</evidence>
<dbReference type="EMBL" id="AP021879">
    <property type="protein sequence ID" value="BBO87481.1"/>
    <property type="molecule type" value="Genomic_DNA"/>
</dbReference>
<evidence type="ECO:0000313" key="1">
    <source>
        <dbReference type="EMBL" id="BBO87481.1"/>
    </source>
</evidence>
<evidence type="ECO:0000313" key="2">
    <source>
        <dbReference type="EMBL" id="BBO88176.1"/>
    </source>
</evidence>
<dbReference type="RefSeq" id="WP_155308932.1">
    <property type="nucleotide sequence ID" value="NZ_AP021879.1"/>
</dbReference>
<organism evidence="2 3">
    <name type="scientific">Desulfosarcina ovata subsp. ovata</name>
    <dbReference type="NCBI Taxonomy" id="2752305"/>
    <lineage>
        <taxon>Bacteria</taxon>
        <taxon>Pseudomonadati</taxon>
        <taxon>Thermodesulfobacteriota</taxon>
        <taxon>Desulfobacteria</taxon>
        <taxon>Desulfobacterales</taxon>
        <taxon>Desulfosarcinaceae</taxon>
        <taxon>Desulfosarcina</taxon>
    </lineage>
</organism>
<evidence type="ECO:0000313" key="3">
    <source>
        <dbReference type="Proteomes" id="UP000422108"/>
    </source>
</evidence>
<dbReference type="SUPFAM" id="SSF55144">
    <property type="entry name" value="LigT-like"/>
    <property type="match status" value="1"/>
</dbReference>
<dbReference type="EMBL" id="AP021879">
    <property type="protein sequence ID" value="BBO88176.1"/>
    <property type="molecule type" value="Genomic_DNA"/>
</dbReference>
<sequence>MTLISNEKIASFEPVWAPYHGFSLLFDSPGNALEPMGNLKKVACDVYGDPDLSLYRALAEAMETMRPAVLMNTCLFCTLPYESYHVTIWDGINDGNIIGVTASHRKELETYLQGFPESFATAAKVTETVNASKLAAKNDWNIGFRFEKLAIWSNRALVARLSPADNASAAVLDRMLDERKKLNDKVGVLLDMNLHRAFNPHVSLGYFADPDLADVCRKDLGGLEEIFTKKTTGQSIAFHSVALYGFTDMATFFK</sequence>
<dbReference type="AlphaFoldDB" id="A0A5K8A6V0"/>
<dbReference type="Proteomes" id="UP000422108">
    <property type="component" value="Chromosome"/>
</dbReference>
<keyword evidence="3" id="KW-1185">Reference proteome</keyword>
<reference evidence="2 3" key="1">
    <citation type="submission" date="2019-11" db="EMBL/GenBank/DDBJ databases">
        <title>Comparative genomics of hydrocarbon-degrading Desulfosarcina strains.</title>
        <authorList>
            <person name="Watanabe M."/>
            <person name="Kojima H."/>
            <person name="Fukui M."/>
        </authorList>
    </citation>
    <scope>NUCLEOTIDE SEQUENCE [LARGE SCALE GENOMIC DNA]</scope>
    <source>
        <strain evidence="2">OXyS1</strain>
        <strain evidence="3">oXyS1</strain>
    </source>
</reference>
<name>A0A5K8A6V0_9BACT</name>